<dbReference type="AlphaFoldDB" id="A0A6A6C0H8"/>
<proteinExistence type="predicted"/>
<dbReference type="RefSeq" id="XP_033660198.1">
    <property type="nucleotide sequence ID" value="XM_033814607.1"/>
</dbReference>
<feature type="domain" description="F-box" evidence="1">
    <location>
        <begin position="50"/>
        <end position="96"/>
    </location>
</feature>
<evidence type="ECO:0000313" key="2">
    <source>
        <dbReference type="EMBL" id="KAF2159309.1"/>
    </source>
</evidence>
<organism evidence="2 3">
    <name type="scientific">Zasmidium cellare ATCC 36951</name>
    <dbReference type="NCBI Taxonomy" id="1080233"/>
    <lineage>
        <taxon>Eukaryota</taxon>
        <taxon>Fungi</taxon>
        <taxon>Dikarya</taxon>
        <taxon>Ascomycota</taxon>
        <taxon>Pezizomycotina</taxon>
        <taxon>Dothideomycetes</taxon>
        <taxon>Dothideomycetidae</taxon>
        <taxon>Mycosphaerellales</taxon>
        <taxon>Mycosphaerellaceae</taxon>
        <taxon>Zasmidium</taxon>
    </lineage>
</organism>
<dbReference type="OrthoDB" id="2687876at2759"/>
<dbReference type="GeneID" id="54567879"/>
<evidence type="ECO:0000313" key="3">
    <source>
        <dbReference type="Proteomes" id="UP000799537"/>
    </source>
</evidence>
<evidence type="ECO:0000259" key="1">
    <source>
        <dbReference type="PROSITE" id="PS50181"/>
    </source>
</evidence>
<protein>
    <recommendedName>
        <fullName evidence="1">F-box domain-containing protein</fullName>
    </recommendedName>
</protein>
<dbReference type="EMBL" id="ML993639">
    <property type="protein sequence ID" value="KAF2159309.1"/>
    <property type="molecule type" value="Genomic_DNA"/>
</dbReference>
<sequence>MSTSPEPRPSRADLTYPYPNLKDNSLDENHLDQTCPLDIGRHQLEPVHDLGDLDRLPCELIDQILAQIYLRCLFDFRRVNQRAMQAVDGIPEFKQIVKHHLVVIRAVLAIEVASRISCIQLLQTLKTPNCTHCGDFAGYIYALDCRRVCFLCFTKRTDLLPLTARQVFRKFGLDSSLLLDLPRLRSVPGCYSPNEKNCRKRVVLYDPDSAHRAGVALHGSQAAMMEFAASTLSSHMDEYENRKHKYFEKGFGRKPRRPAGAGEEHDGLSGNARRFMGIRRLTGVTSAFKDIIAVNPCTALNEAMAKGRDPAAPSKRRRRRRWLLSTPIPRPAHQLVKKLRTNVYEAKVPSLAENAIAKFARFSWEIDHIDQECAAYQWIASHEIGPNFLGNIVEEQRVIGFVSSA</sequence>
<dbReference type="InterPro" id="IPR001810">
    <property type="entry name" value="F-box_dom"/>
</dbReference>
<gene>
    <name evidence="2" type="ORF">M409DRAFT_60895</name>
</gene>
<dbReference type="PROSITE" id="PS50181">
    <property type="entry name" value="FBOX"/>
    <property type="match status" value="1"/>
</dbReference>
<keyword evidence="3" id="KW-1185">Reference proteome</keyword>
<reference evidence="2" key="1">
    <citation type="journal article" date="2020" name="Stud. Mycol.">
        <title>101 Dothideomycetes genomes: a test case for predicting lifestyles and emergence of pathogens.</title>
        <authorList>
            <person name="Haridas S."/>
            <person name="Albert R."/>
            <person name="Binder M."/>
            <person name="Bloem J."/>
            <person name="Labutti K."/>
            <person name="Salamov A."/>
            <person name="Andreopoulos B."/>
            <person name="Baker S."/>
            <person name="Barry K."/>
            <person name="Bills G."/>
            <person name="Bluhm B."/>
            <person name="Cannon C."/>
            <person name="Castanera R."/>
            <person name="Culley D."/>
            <person name="Daum C."/>
            <person name="Ezra D."/>
            <person name="Gonzalez J."/>
            <person name="Henrissat B."/>
            <person name="Kuo A."/>
            <person name="Liang C."/>
            <person name="Lipzen A."/>
            <person name="Lutzoni F."/>
            <person name="Magnuson J."/>
            <person name="Mondo S."/>
            <person name="Nolan M."/>
            <person name="Ohm R."/>
            <person name="Pangilinan J."/>
            <person name="Park H.-J."/>
            <person name="Ramirez L."/>
            <person name="Alfaro M."/>
            <person name="Sun H."/>
            <person name="Tritt A."/>
            <person name="Yoshinaga Y."/>
            <person name="Zwiers L.-H."/>
            <person name="Turgeon B."/>
            <person name="Goodwin S."/>
            <person name="Spatafora J."/>
            <person name="Crous P."/>
            <person name="Grigoriev I."/>
        </authorList>
    </citation>
    <scope>NUCLEOTIDE SEQUENCE</scope>
    <source>
        <strain evidence="2">ATCC 36951</strain>
    </source>
</reference>
<dbReference type="Proteomes" id="UP000799537">
    <property type="component" value="Unassembled WGS sequence"/>
</dbReference>
<accession>A0A6A6C0H8</accession>
<name>A0A6A6C0H8_ZASCE</name>